<gene>
    <name evidence="2" type="ORF">HTIA_1545</name>
</gene>
<dbReference type="HOGENOM" id="CLU_2748085_0_0_2"/>
<dbReference type="KEGG" id="hti:HTIA_1545"/>
<keyword evidence="3" id="KW-1185">Reference proteome</keyword>
<reference evidence="2 3" key="1">
    <citation type="journal article" date="2014" name="Environ. Microbiol.">
        <title>Halorhabdus tiamatea: proteogenomics and glycosidase activity measurements identify the first cultivated euryarchaeon from a deep-sea anoxic brine lake as potential polysaccharide degrader.</title>
        <authorList>
            <person name="Werner J."/>
            <person name="Ferrer M."/>
            <person name="Michel G."/>
            <person name="Mann A.J."/>
            <person name="Huang S."/>
            <person name="Juarez S."/>
            <person name="Ciordia S."/>
            <person name="Albar J.P."/>
            <person name="Alcaide M."/>
            <person name="La Cono V."/>
            <person name="Yakimov M.M."/>
            <person name="Antunes A."/>
            <person name="Taborda M."/>
            <person name="Da Costa M.S."/>
            <person name="Amann R.I."/>
            <person name="Gloeckner F.O."/>
            <person name="Golyshina O.V."/>
            <person name="Golyshin P.N."/>
            <person name="Teeling H."/>
        </authorList>
    </citation>
    <scope>NUCLEOTIDE SEQUENCE [LARGE SCALE GENOMIC DNA]</scope>
    <source>
        <strain evidence="3">SARL4B</strain>
    </source>
</reference>
<evidence type="ECO:0000313" key="3">
    <source>
        <dbReference type="Proteomes" id="UP000015381"/>
    </source>
</evidence>
<dbReference type="AlphaFoldDB" id="S6CU95"/>
<evidence type="ECO:0000256" key="1">
    <source>
        <dbReference type="SAM" id="MobiDB-lite"/>
    </source>
</evidence>
<dbReference type="Proteomes" id="UP000015381">
    <property type="component" value="Chromosome I"/>
</dbReference>
<accession>S6CU95</accession>
<dbReference type="EMBL" id="HF571520">
    <property type="protein sequence ID" value="CCQ33672.1"/>
    <property type="molecule type" value="Genomic_DNA"/>
</dbReference>
<sequence>MGHCVLRRAPPEKSRGIHATTFLLRRGRFANPTRKKLDQKRPAREPKARSQRNAVFDGVCLLRSLGQPHQ</sequence>
<feature type="compositionally biased region" description="Basic and acidic residues" evidence="1">
    <location>
        <begin position="35"/>
        <end position="48"/>
    </location>
</feature>
<name>S6CU95_9EURY</name>
<feature type="region of interest" description="Disordered" evidence="1">
    <location>
        <begin position="29"/>
        <end position="52"/>
    </location>
</feature>
<evidence type="ECO:0000313" key="2">
    <source>
        <dbReference type="EMBL" id="CCQ33672.1"/>
    </source>
</evidence>
<protein>
    <submittedName>
        <fullName evidence="2">Uncharacterized protein</fullName>
    </submittedName>
</protein>
<proteinExistence type="predicted"/>
<organism evidence="2 3">
    <name type="scientific">Halorhabdus tiamatea SARL4B</name>
    <dbReference type="NCBI Taxonomy" id="1033806"/>
    <lineage>
        <taxon>Archaea</taxon>
        <taxon>Methanobacteriati</taxon>
        <taxon>Methanobacteriota</taxon>
        <taxon>Stenosarchaea group</taxon>
        <taxon>Halobacteria</taxon>
        <taxon>Halobacteriales</taxon>
        <taxon>Haloarculaceae</taxon>
        <taxon>Halorhabdus</taxon>
    </lineage>
</organism>